<dbReference type="GO" id="GO:0005874">
    <property type="term" value="C:microtubule"/>
    <property type="evidence" value="ECO:0007669"/>
    <property type="project" value="UniProtKB-KW"/>
</dbReference>
<reference evidence="9" key="1">
    <citation type="submission" date="2023-07" db="EMBL/GenBank/DDBJ databases">
        <authorList>
            <consortium name="AG Swart"/>
            <person name="Singh M."/>
            <person name="Singh A."/>
            <person name="Seah K."/>
            <person name="Emmerich C."/>
        </authorList>
    </citation>
    <scope>NUCLEOTIDE SEQUENCE</scope>
    <source>
        <strain evidence="9">DP1</strain>
    </source>
</reference>
<evidence type="ECO:0000259" key="7">
    <source>
        <dbReference type="Pfam" id="PF04130"/>
    </source>
</evidence>
<feature type="domain" description="Gamma tubulin complex component protein N-terminal" evidence="8">
    <location>
        <begin position="146"/>
        <end position="439"/>
    </location>
</feature>
<sequence length="816" mass="95829">MRVLGSRLQSTNFEDPDHVKTLITRKLGSSKSPKYGTKNSDILKFEQLYSKLNQKRKNRTTSKSDLTSILYILYKISNIESDSNSSSELLQTLLQNVDYKEENQEQDMEIDAPHFKPHNENKSGQFQFLKSFRYRSQDISEEALCKDLLYVFQGIDGQNISFSILEDSFVLAPNVNVSESTRKLVTEMCELGWLYKKVNDFMNRNIDSTYCDQVTQSLCFAFQAELTEFYRLIAILENQHQNYDETDPANCLNLRKLYLHIQEPMERMKWLAIIVDSIQGLKGGTIISSIHSYVLHGSPVTKMLLSKLLREVSAPILTMIKTWMIEGELNDPFQEFFVSMDPNVPNDLIWTQKYDLKPSMIPSFLTNDFARKILLTGKAVNFIKKCCHEEDWVLDANEHIPFNADTFSSDENSYSTLQNWVDHAYKVTNKELIELMFDKYQFLTHCRALRKYLLLGQGDFIQNLMDSMVNELSKPAGQLYKYNLLGILESAVRSSNANMTDSEFLKRLDVRLLEASPGDNGWDIFSLDYKIDAPINTILTPEIIQGYLKIFSLLWKLKRVEHSLNKTWVQQTSYKNELYSLKEIRSDLHRCNLLRNEMLHYINNLHSYLQVEVIESEWKKFQEDLDHAEDLYDIMRVQRKFIEVIHKRAMLTHEHIELYQLMIKIFEQIHQFSRTQDILYSSALEEYHKRQSMMDDGDEYSQVISPDASNTLKQLGKYYRANFDKFNEALSILEIDEKYLSFRLDFNEFYKDSRERESISQIHHDHGFDQLDVDHIEDDDDEEDEEEEDEDDEEHINTDVYRMPHGKRGSKGFRPQ</sequence>
<comment type="similarity">
    <text evidence="2">Belongs to the TUBGCP family.</text>
</comment>
<keyword evidence="5" id="KW-0206">Cytoskeleton</keyword>
<keyword evidence="3" id="KW-0963">Cytoplasm</keyword>
<comment type="subcellular location">
    <subcellularLocation>
        <location evidence="1">Cytoplasm</location>
        <location evidence="1">Cytoskeleton</location>
    </subcellularLocation>
</comment>
<dbReference type="PANTHER" id="PTHR19302:SF14">
    <property type="entry name" value="GAMMA-TUBULIN COMPLEX COMPONENT 3"/>
    <property type="match status" value="1"/>
</dbReference>
<comment type="caution">
    <text evidence="9">The sequence shown here is derived from an EMBL/GenBank/DDBJ whole genome shotgun (WGS) entry which is preliminary data.</text>
</comment>
<evidence type="ECO:0000259" key="8">
    <source>
        <dbReference type="Pfam" id="PF17681"/>
    </source>
</evidence>
<dbReference type="Pfam" id="PF04130">
    <property type="entry name" value="GCP_C_terminal"/>
    <property type="match status" value="1"/>
</dbReference>
<feature type="domain" description="Gamma tubulin complex component C-terminal" evidence="7">
    <location>
        <begin position="443"/>
        <end position="750"/>
    </location>
</feature>
<accession>A0AAD2DA53</accession>
<protein>
    <recommendedName>
        <fullName evidence="11">Spindle pole body component</fullName>
    </recommendedName>
</protein>
<dbReference type="GO" id="GO:0031122">
    <property type="term" value="P:cytoplasmic microtubule organization"/>
    <property type="evidence" value="ECO:0007669"/>
    <property type="project" value="TreeGrafter"/>
</dbReference>
<feature type="compositionally biased region" description="Acidic residues" evidence="6">
    <location>
        <begin position="775"/>
        <end position="794"/>
    </location>
</feature>
<name>A0AAD2DA53_EUPCR</name>
<keyword evidence="4" id="KW-0493">Microtubule</keyword>
<dbReference type="InterPro" id="IPR042241">
    <property type="entry name" value="GCP_C_sf"/>
</dbReference>
<dbReference type="Pfam" id="PF17681">
    <property type="entry name" value="GCP_N_terminal"/>
    <property type="match status" value="1"/>
</dbReference>
<feature type="compositionally biased region" description="Basic residues" evidence="6">
    <location>
        <begin position="804"/>
        <end position="816"/>
    </location>
</feature>
<proteinExistence type="inferred from homology"/>
<dbReference type="GO" id="GO:0000930">
    <property type="term" value="C:gamma-tubulin complex"/>
    <property type="evidence" value="ECO:0007669"/>
    <property type="project" value="TreeGrafter"/>
</dbReference>
<evidence type="ECO:0000313" key="10">
    <source>
        <dbReference type="Proteomes" id="UP001295684"/>
    </source>
</evidence>
<dbReference type="Proteomes" id="UP001295684">
    <property type="component" value="Unassembled WGS sequence"/>
</dbReference>
<evidence type="ECO:0000256" key="5">
    <source>
        <dbReference type="ARBA" id="ARBA00023212"/>
    </source>
</evidence>
<gene>
    <name evidence="9" type="ORF">ECRASSUSDP1_LOCUS26738</name>
</gene>
<dbReference type="GO" id="GO:0051321">
    <property type="term" value="P:meiotic cell cycle"/>
    <property type="evidence" value="ECO:0007669"/>
    <property type="project" value="TreeGrafter"/>
</dbReference>
<evidence type="ECO:0000256" key="4">
    <source>
        <dbReference type="ARBA" id="ARBA00022701"/>
    </source>
</evidence>
<dbReference type="GO" id="GO:0051225">
    <property type="term" value="P:spindle assembly"/>
    <property type="evidence" value="ECO:0007669"/>
    <property type="project" value="TreeGrafter"/>
</dbReference>
<dbReference type="PANTHER" id="PTHR19302">
    <property type="entry name" value="GAMMA TUBULIN COMPLEX PROTEIN"/>
    <property type="match status" value="1"/>
</dbReference>
<dbReference type="InterPro" id="IPR041470">
    <property type="entry name" value="GCP_N"/>
</dbReference>
<dbReference type="AlphaFoldDB" id="A0AAD2DA53"/>
<dbReference type="GO" id="GO:0007020">
    <property type="term" value="P:microtubule nucleation"/>
    <property type="evidence" value="ECO:0007669"/>
    <property type="project" value="InterPro"/>
</dbReference>
<dbReference type="EMBL" id="CAMPGE010027571">
    <property type="protein sequence ID" value="CAI2385190.1"/>
    <property type="molecule type" value="Genomic_DNA"/>
</dbReference>
<evidence type="ECO:0000313" key="9">
    <source>
        <dbReference type="EMBL" id="CAI2385190.1"/>
    </source>
</evidence>
<evidence type="ECO:0000256" key="2">
    <source>
        <dbReference type="ARBA" id="ARBA00010337"/>
    </source>
</evidence>
<dbReference type="Gene3D" id="1.20.120.1900">
    <property type="entry name" value="Gamma-tubulin complex, C-terminal domain"/>
    <property type="match status" value="1"/>
</dbReference>
<feature type="compositionally biased region" description="Basic and acidic residues" evidence="6">
    <location>
        <begin position="761"/>
        <end position="774"/>
    </location>
</feature>
<keyword evidence="10" id="KW-1185">Reference proteome</keyword>
<dbReference type="InterPro" id="IPR007259">
    <property type="entry name" value="GCP"/>
</dbReference>
<feature type="region of interest" description="Disordered" evidence="6">
    <location>
        <begin position="761"/>
        <end position="816"/>
    </location>
</feature>
<dbReference type="GO" id="GO:0000278">
    <property type="term" value="P:mitotic cell cycle"/>
    <property type="evidence" value="ECO:0007669"/>
    <property type="project" value="TreeGrafter"/>
</dbReference>
<dbReference type="InterPro" id="IPR040457">
    <property type="entry name" value="GCP_C"/>
</dbReference>
<dbReference type="GO" id="GO:0051011">
    <property type="term" value="F:microtubule minus-end binding"/>
    <property type="evidence" value="ECO:0007669"/>
    <property type="project" value="TreeGrafter"/>
</dbReference>
<evidence type="ECO:0000256" key="1">
    <source>
        <dbReference type="ARBA" id="ARBA00004245"/>
    </source>
</evidence>
<dbReference type="GO" id="GO:0000922">
    <property type="term" value="C:spindle pole"/>
    <property type="evidence" value="ECO:0007669"/>
    <property type="project" value="InterPro"/>
</dbReference>
<dbReference type="GO" id="GO:0043015">
    <property type="term" value="F:gamma-tubulin binding"/>
    <property type="evidence" value="ECO:0007669"/>
    <property type="project" value="InterPro"/>
</dbReference>
<evidence type="ECO:0000256" key="3">
    <source>
        <dbReference type="ARBA" id="ARBA00022490"/>
    </source>
</evidence>
<organism evidence="9 10">
    <name type="scientific">Euplotes crassus</name>
    <dbReference type="NCBI Taxonomy" id="5936"/>
    <lineage>
        <taxon>Eukaryota</taxon>
        <taxon>Sar</taxon>
        <taxon>Alveolata</taxon>
        <taxon>Ciliophora</taxon>
        <taxon>Intramacronucleata</taxon>
        <taxon>Spirotrichea</taxon>
        <taxon>Hypotrichia</taxon>
        <taxon>Euplotida</taxon>
        <taxon>Euplotidae</taxon>
        <taxon>Moneuplotes</taxon>
    </lineage>
</organism>
<evidence type="ECO:0000256" key="6">
    <source>
        <dbReference type="SAM" id="MobiDB-lite"/>
    </source>
</evidence>
<evidence type="ECO:0008006" key="11">
    <source>
        <dbReference type="Google" id="ProtNLM"/>
    </source>
</evidence>